<dbReference type="PROSITE" id="PS51294">
    <property type="entry name" value="HTH_MYB"/>
    <property type="match status" value="1"/>
</dbReference>
<feature type="domain" description="HTH myb-type" evidence="2">
    <location>
        <begin position="105"/>
        <end position="159"/>
    </location>
</feature>
<dbReference type="InterPro" id="IPR001005">
    <property type="entry name" value="SANT/Myb"/>
</dbReference>
<dbReference type="InterPro" id="IPR009057">
    <property type="entry name" value="Homeodomain-like_sf"/>
</dbReference>
<dbReference type="InParanoid" id="A5DA17"/>
<organism evidence="3 4">
    <name type="scientific">Meyerozyma guilliermondii (strain ATCC 6260 / CBS 566 / DSM 6381 / JCM 1539 / NBRC 10279 / NRRL Y-324)</name>
    <name type="common">Yeast</name>
    <name type="synonym">Candida guilliermondii</name>
    <dbReference type="NCBI Taxonomy" id="294746"/>
    <lineage>
        <taxon>Eukaryota</taxon>
        <taxon>Fungi</taxon>
        <taxon>Dikarya</taxon>
        <taxon>Ascomycota</taxon>
        <taxon>Saccharomycotina</taxon>
        <taxon>Pichiomycetes</taxon>
        <taxon>Debaryomycetaceae</taxon>
        <taxon>Meyerozyma</taxon>
    </lineage>
</organism>
<dbReference type="KEGG" id="pgu:PGUG_00122"/>
<dbReference type="SMART" id="SM00717">
    <property type="entry name" value="SANT"/>
    <property type="match status" value="1"/>
</dbReference>
<dbReference type="OrthoDB" id="2143914at2759"/>
<protein>
    <submittedName>
        <fullName evidence="3">Uncharacterized protein</fullName>
    </submittedName>
</protein>
<dbReference type="PROSITE" id="PS50090">
    <property type="entry name" value="MYB_LIKE"/>
    <property type="match status" value="1"/>
</dbReference>
<dbReference type="eggNOG" id="ENOG502S97Y">
    <property type="taxonomic scope" value="Eukaryota"/>
</dbReference>
<dbReference type="Proteomes" id="UP000001997">
    <property type="component" value="Unassembled WGS sequence"/>
</dbReference>
<dbReference type="EMBL" id="CH408155">
    <property type="protein sequence ID" value="EDK36024.2"/>
    <property type="molecule type" value="Genomic_DNA"/>
</dbReference>
<dbReference type="HOGENOM" id="CLU_1533137_0_0_1"/>
<dbReference type="InterPro" id="IPR017930">
    <property type="entry name" value="Myb_dom"/>
</dbReference>
<reference evidence="3 4" key="1">
    <citation type="journal article" date="2009" name="Nature">
        <title>Evolution of pathogenicity and sexual reproduction in eight Candida genomes.</title>
        <authorList>
            <person name="Butler G."/>
            <person name="Rasmussen M.D."/>
            <person name="Lin M.F."/>
            <person name="Santos M.A."/>
            <person name="Sakthikumar S."/>
            <person name="Munro C.A."/>
            <person name="Rheinbay E."/>
            <person name="Grabherr M."/>
            <person name="Forche A."/>
            <person name="Reedy J.L."/>
            <person name="Agrafioti I."/>
            <person name="Arnaud M.B."/>
            <person name="Bates S."/>
            <person name="Brown A.J."/>
            <person name="Brunke S."/>
            <person name="Costanzo M.C."/>
            <person name="Fitzpatrick D.A."/>
            <person name="de Groot P.W."/>
            <person name="Harris D."/>
            <person name="Hoyer L.L."/>
            <person name="Hube B."/>
            <person name="Klis F.M."/>
            <person name="Kodira C."/>
            <person name="Lennard N."/>
            <person name="Logue M.E."/>
            <person name="Martin R."/>
            <person name="Neiman A.M."/>
            <person name="Nikolaou E."/>
            <person name="Quail M.A."/>
            <person name="Quinn J."/>
            <person name="Santos M.C."/>
            <person name="Schmitzberger F.F."/>
            <person name="Sherlock G."/>
            <person name="Shah P."/>
            <person name="Silverstein K.A."/>
            <person name="Skrzypek M.S."/>
            <person name="Soll D."/>
            <person name="Staggs R."/>
            <person name="Stansfield I."/>
            <person name="Stumpf M.P."/>
            <person name="Sudbery P.E."/>
            <person name="Srikantha T."/>
            <person name="Zeng Q."/>
            <person name="Berman J."/>
            <person name="Berriman M."/>
            <person name="Heitman J."/>
            <person name="Gow N.A."/>
            <person name="Lorenz M.C."/>
            <person name="Birren B.W."/>
            <person name="Kellis M."/>
            <person name="Cuomo C.A."/>
        </authorList>
    </citation>
    <scope>NUCLEOTIDE SEQUENCE [LARGE SCALE GENOMIC DNA]</scope>
    <source>
        <strain evidence="4">ATCC 6260 / CBS 566 / DSM 6381 / JCM 1539 / NBRC 10279 / NRRL Y-324</strain>
    </source>
</reference>
<feature type="domain" description="Myb-like" evidence="1">
    <location>
        <begin position="105"/>
        <end position="155"/>
    </location>
</feature>
<dbReference type="Pfam" id="PF13921">
    <property type="entry name" value="Myb_DNA-bind_6"/>
    <property type="match status" value="1"/>
</dbReference>
<proteinExistence type="predicted"/>
<accession>A5DA17</accession>
<evidence type="ECO:0000259" key="2">
    <source>
        <dbReference type="PROSITE" id="PS51294"/>
    </source>
</evidence>
<evidence type="ECO:0000259" key="1">
    <source>
        <dbReference type="PROSITE" id="PS50090"/>
    </source>
</evidence>
<dbReference type="CDD" id="cd00167">
    <property type="entry name" value="SANT"/>
    <property type="match status" value="1"/>
</dbReference>
<name>A5DA17_PICGU</name>
<evidence type="ECO:0000313" key="4">
    <source>
        <dbReference type="Proteomes" id="UP000001997"/>
    </source>
</evidence>
<dbReference type="Gene3D" id="1.10.10.60">
    <property type="entry name" value="Homeodomain-like"/>
    <property type="match status" value="1"/>
</dbReference>
<dbReference type="VEuPathDB" id="FungiDB:PGUG_00122"/>
<evidence type="ECO:0000313" key="3">
    <source>
        <dbReference type="EMBL" id="EDK36024.2"/>
    </source>
</evidence>
<dbReference type="GeneID" id="5128879"/>
<sequence>MAQAIRPFPPSMPYGINMGPALPPHPQSYQFQPPAPLSYDAHSRQSSFVYGANTSMQPMFPQPSHVEHASAAAAASTPYYYPQHSQPQYIATYYQTDERPIRRKSKSKQSLSWTPQEDKLLLELKDVHKLGWREISNHFKDRTANACQFRWRRIVSGITPNTSPAKRHSINYLLN</sequence>
<keyword evidence="4" id="KW-1185">Reference proteome</keyword>
<dbReference type="RefSeq" id="XP_001486745.2">
    <property type="nucleotide sequence ID" value="XM_001486695.1"/>
</dbReference>
<dbReference type="AlphaFoldDB" id="A5DA17"/>
<gene>
    <name evidence="3" type="ORF">PGUG_00122</name>
</gene>
<dbReference type="SUPFAM" id="SSF46689">
    <property type="entry name" value="Homeodomain-like"/>
    <property type="match status" value="1"/>
</dbReference>